<comment type="caution">
    <text evidence="11">The sequence shown here is derived from an EMBL/GenBank/DDBJ whole genome shotgun (WGS) entry which is preliminary data.</text>
</comment>
<reference evidence="11 12" key="1">
    <citation type="submission" date="2022-01" db="EMBL/GenBank/DDBJ databases">
        <title>Labilibaculum sp. nov, a marine bacterium isolated from Antarctica.</title>
        <authorList>
            <person name="Dai W."/>
        </authorList>
    </citation>
    <scope>NUCLEOTIDE SEQUENCE [LARGE SCALE GENOMIC DNA]</scope>
    <source>
        <strain evidence="11 12">DW002</strain>
    </source>
</reference>
<protein>
    <submittedName>
        <fullName evidence="11">Energy transducer TonB</fullName>
    </submittedName>
</protein>
<dbReference type="PANTHER" id="PTHR33446:SF2">
    <property type="entry name" value="PROTEIN TONB"/>
    <property type="match status" value="1"/>
</dbReference>
<keyword evidence="8" id="KW-1133">Transmembrane helix</keyword>
<evidence type="ECO:0000256" key="5">
    <source>
        <dbReference type="ARBA" id="ARBA00022519"/>
    </source>
</evidence>
<dbReference type="SUPFAM" id="SSF74653">
    <property type="entry name" value="TolA/TonB C-terminal domain"/>
    <property type="match status" value="1"/>
</dbReference>
<gene>
    <name evidence="11" type="ORF">L3049_11400</name>
</gene>
<evidence type="ECO:0000256" key="6">
    <source>
        <dbReference type="ARBA" id="ARBA00022692"/>
    </source>
</evidence>
<keyword evidence="7" id="KW-0653">Protein transport</keyword>
<dbReference type="InterPro" id="IPR051045">
    <property type="entry name" value="TonB-dependent_transducer"/>
</dbReference>
<evidence type="ECO:0000313" key="11">
    <source>
        <dbReference type="EMBL" id="MDE5418613.1"/>
    </source>
</evidence>
<evidence type="ECO:0000259" key="10">
    <source>
        <dbReference type="PROSITE" id="PS52015"/>
    </source>
</evidence>
<comment type="similarity">
    <text evidence="2">Belongs to the TonB family.</text>
</comment>
<evidence type="ECO:0000256" key="1">
    <source>
        <dbReference type="ARBA" id="ARBA00004383"/>
    </source>
</evidence>
<dbReference type="RefSeq" id="WP_275109939.1">
    <property type="nucleotide sequence ID" value="NZ_JAKJSC010000001.1"/>
</dbReference>
<evidence type="ECO:0000313" key="12">
    <source>
        <dbReference type="Proteomes" id="UP001528920"/>
    </source>
</evidence>
<proteinExistence type="inferred from homology"/>
<evidence type="ECO:0000256" key="4">
    <source>
        <dbReference type="ARBA" id="ARBA00022475"/>
    </source>
</evidence>
<keyword evidence="6" id="KW-0812">Transmembrane</keyword>
<keyword evidence="4" id="KW-1003">Cell membrane</keyword>
<evidence type="ECO:0000256" key="9">
    <source>
        <dbReference type="ARBA" id="ARBA00023136"/>
    </source>
</evidence>
<keyword evidence="3" id="KW-0813">Transport</keyword>
<sequence>MKNILLLFAIVLTNYCTYGQQDTIVYYKNHAPIANSNGADQQVIIQQKNSKSSIMMTCSLKDGKWKIDKTEIIKLKKGNRYQISDGEHQITRCFKEVNGGYKVEEFNNKGEIRYKGLSKSKFPFHRVGQWQNLYNNKVVGIDVYKDELMTQSYITTNKKHLPTNSYANADSIATYQGGEKRYAQELNANIEYPRICQENGITGRVLVLFAINESGKPSNIQILKGTDHYLNQAAINAVKSCRNWKPALKNNKPIKVYQIAPIDFQLR</sequence>
<feature type="domain" description="TonB C-terminal" evidence="10">
    <location>
        <begin position="177"/>
        <end position="267"/>
    </location>
</feature>
<dbReference type="Pfam" id="PF03544">
    <property type="entry name" value="TonB_C"/>
    <property type="match status" value="1"/>
</dbReference>
<dbReference type="PROSITE" id="PS52015">
    <property type="entry name" value="TONB_CTD"/>
    <property type="match status" value="1"/>
</dbReference>
<dbReference type="PANTHER" id="PTHR33446">
    <property type="entry name" value="PROTEIN TONB-RELATED"/>
    <property type="match status" value="1"/>
</dbReference>
<comment type="subcellular location">
    <subcellularLocation>
        <location evidence="1">Cell inner membrane</location>
        <topology evidence="1">Single-pass membrane protein</topology>
        <orientation evidence="1">Periplasmic side</orientation>
    </subcellularLocation>
</comment>
<evidence type="ECO:0000256" key="3">
    <source>
        <dbReference type="ARBA" id="ARBA00022448"/>
    </source>
</evidence>
<keyword evidence="12" id="KW-1185">Reference proteome</keyword>
<keyword evidence="5" id="KW-0997">Cell inner membrane</keyword>
<name>A0ABT5VT80_9BACT</name>
<keyword evidence="9" id="KW-0472">Membrane</keyword>
<dbReference type="Proteomes" id="UP001528920">
    <property type="component" value="Unassembled WGS sequence"/>
</dbReference>
<evidence type="ECO:0000256" key="2">
    <source>
        <dbReference type="ARBA" id="ARBA00006555"/>
    </source>
</evidence>
<organism evidence="11 12">
    <name type="scientific">Paralabilibaculum antarcticum</name>
    <dbReference type="NCBI Taxonomy" id="2912572"/>
    <lineage>
        <taxon>Bacteria</taxon>
        <taxon>Pseudomonadati</taxon>
        <taxon>Bacteroidota</taxon>
        <taxon>Bacteroidia</taxon>
        <taxon>Marinilabiliales</taxon>
        <taxon>Marinifilaceae</taxon>
        <taxon>Paralabilibaculum</taxon>
    </lineage>
</organism>
<evidence type="ECO:0000256" key="8">
    <source>
        <dbReference type="ARBA" id="ARBA00022989"/>
    </source>
</evidence>
<dbReference type="NCBIfam" id="TIGR01352">
    <property type="entry name" value="tonB_Cterm"/>
    <property type="match status" value="1"/>
</dbReference>
<dbReference type="InterPro" id="IPR037682">
    <property type="entry name" value="TonB_C"/>
</dbReference>
<evidence type="ECO:0000256" key="7">
    <source>
        <dbReference type="ARBA" id="ARBA00022927"/>
    </source>
</evidence>
<accession>A0ABT5VT80</accession>
<dbReference type="EMBL" id="JAKJSC010000001">
    <property type="protein sequence ID" value="MDE5418613.1"/>
    <property type="molecule type" value="Genomic_DNA"/>
</dbReference>
<dbReference type="InterPro" id="IPR006260">
    <property type="entry name" value="TonB/TolA_C"/>
</dbReference>
<dbReference type="Gene3D" id="3.30.1150.10">
    <property type="match status" value="1"/>
</dbReference>